<evidence type="ECO:0000313" key="3">
    <source>
        <dbReference type="Proteomes" id="UP000320888"/>
    </source>
</evidence>
<feature type="compositionally biased region" description="Basic and acidic residues" evidence="1">
    <location>
        <begin position="8"/>
        <end position="24"/>
    </location>
</feature>
<dbReference type="Proteomes" id="UP000320888">
    <property type="component" value="Unassembled WGS sequence"/>
</dbReference>
<proteinExistence type="predicted"/>
<gene>
    <name evidence="2" type="ORF">FNZ23_11280</name>
</gene>
<comment type="caution">
    <text evidence="2">The sequence shown here is derived from an EMBL/GenBank/DDBJ whole genome shotgun (WGS) entry which is preliminary data.</text>
</comment>
<accession>A0A553ZL33</accession>
<reference evidence="2 3" key="1">
    <citation type="submission" date="2019-07" db="EMBL/GenBank/DDBJ databases">
        <title>Draft genome for Streptomyces benahoarensis MZ03-48.</title>
        <authorList>
            <person name="Gonzalez-Pimentel J.L."/>
        </authorList>
    </citation>
    <scope>NUCLEOTIDE SEQUENCE [LARGE SCALE GENOMIC DNA]</scope>
    <source>
        <strain evidence="2 3">MZ03-48</strain>
    </source>
</reference>
<dbReference type="AlphaFoldDB" id="A0A553ZL33"/>
<organism evidence="2 3">
    <name type="scientific">Streptomyces benahoarensis</name>
    <dbReference type="NCBI Taxonomy" id="2595054"/>
    <lineage>
        <taxon>Bacteria</taxon>
        <taxon>Bacillati</taxon>
        <taxon>Actinomycetota</taxon>
        <taxon>Actinomycetes</taxon>
        <taxon>Kitasatosporales</taxon>
        <taxon>Streptomycetaceae</taxon>
        <taxon>Streptomyces</taxon>
    </lineage>
</organism>
<dbReference type="EMBL" id="VKLS01000101">
    <property type="protein sequence ID" value="TSB42188.1"/>
    <property type="molecule type" value="Genomic_DNA"/>
</dbReference>
<dbReference type="OrthoDB" id="4140166at2"/>
<protein>
    <submittedName>
        <fullName evidence="2">Uncharacterized protein</fullName>
    </submittedName>
</protein>
<sequence length="250" mass="26744">MIVISLGPERRVDPGEDELGRDRVGYGPTMSPTALYDACHGTWHLGERAQRERFALMTCDGVGVLAVAIDRVEPAPGGDEGREGARRSVIHGAVLTPGHAVHDAYVGKPSPLPPQRNPVGYFDAPEERSPCLCGCGEGTPAGKDFVTGHDQTAVHDRIRQLGGVRGFLAWFDRAHGHWPGINVIYEPVTLDGTPTGKPPRRRHLAGCDHHHTDDAGRILNPIRPATREEMASLPPCKDCVTAAAKAASGG</sequence>
<name>A0A553ZL33_9ACTN</name>
<evidence type="ECO:0000256" key="1">
    <source>
        <dbReference type="SAM" id="MobiDB-lite"/>
    </source>
</evidence>
<evidence type="ECO:0000313" key="2">
    <source>
        <dbReference type="EMBL" id="TSB42188.1"/>
    </source>
</evidence>
<feature type="region of interest" description="Disordered" evidence="1">
    <location>
        <begin position="1"/>
        <end position="26"/>
    </location>
</feature>
<dbReference type="RefSeq" id="WP_143943959.1">
    <property type="nucleotide sequence ID" value="NZ_VKLS01000101.1"/>
</dbReference>
<keyword evidence="3" id="KW-1185">Reference proteome</keyword>